<evidence type="ECO:0000313" key="2">
    <source>
        <dbReference type="Proteomes" id="UP000473325"/>
    </source>
</evidence>
<evidence type="ECO:0000313" key="1">
    <source>
        <dbReference type="EMBL" id="MXG91554.1"/>
    </source>
</evidence>
<dbReference type="RefSeq" id="WP_160879482.1">
    <property type="nucleotide sequence ID" value="NZ_WUEK01000013.1"/>
</dbReference>
<proteinExistence type="predicted"/>
<dbReference type="EMBL" id="WUEK01000013">
    <property type="protein sequence ID" value="MXG91554.1"/>
    <property type="molecule type" value="Genomic_DNA"/>
</dbReference>
<gene>
    <name evidence="1" type="ORF">GRQ65_18575</name>
</gene>
<accession>A0A6L7F3A0</accession>
<dbReference type="AlphaFoldDB" id="A0A6L7F3A0"/>
<reference evidence="1 2" key="1">
    <citation type="submission" date="2019-12" db="EMBL/GenBank/DDBJ databases">
        <authorList>
            <person name="Kun Z."/>
        </authorList>
    </citation>
    <scope>NUCLEOTIDE SEQUENCE [LARGE SCALE GENOMIC DNA]</scope>
    <source>
        <strain evidence="1 2">YIM 123512</strain>
    </source>
</reference>
<name>A0A6L7F3A0_9ACTN</name>
<organism evidence="1 2">
    <name type="scientific">Nocardioides flavescens</name>
    <dbReference type="NCBI Taxonomy" id="2691959"/>
    <lineage>
        <taxon>Bacteria</taxon>
        <taxon>Bacillati</taxon>
        <taxon>Actinomycetota</taxon>
        <taxon>Actinomycetes</taxon>
        <taxon>Propionibacteriales</taxon>
        <taxon>Nocardioidaceae</taxon>
        <taxon>Nocardioides</taxon>
    </lineage>
</organism>
<sequence length="92" mass="10484">MTDAVAVPQPWEAEEMNEQTYLRWAEVKEQNGKTLVVQTLVNGYQSHDGDWVADSLVYTALRGGEVLAVIDEDSDERQVEDYVVVERRVVNE</sequence>
<keyword evidence="2" id="KW-1185">Reference proteome</keyword>
<dbReference type="Proteomes" id="UP000473325">
    <property type="component" value="Unassembled WGS sequence"/>
</dbReference>
<comment type="caution">
    <text evidence="1">The sequence shown here is derived from an EMBL/GenBank/DDBJ whole genome shotgun (WGS) entry which is preliminary data.</text>
</comment>
<protein>
    <submittedName>
        <fullName evidence="1">Uncharacterized protein</fullName>
    </submittedName>
</protein>